<comment type="caution">
    <text evidence="3">The sequence shown here is derived from an EMBL/GenBank/DDBJ whole genome shotgun (WGS) entry which is preliminary data.</text>
</comment>
<keyword evidence="1" id="KW-0443">Lipid metabolism</keyword>
<comment type="catalytic activity">
    <reaction evidence="1">
        <text>a long-chain fatty acyl-CoA + 2 NADPH + 2 H(+) = a long-chain primary fatty alcohol + 2 NADP(+) + CoA</text>
        <dbReference type="Rhea" id="RHEA:52716"/>
        <dbReference type="ChEBI" id="CHEBI:15378"/>
        <dbReference type="ChEBI" id="CHEBI:57287"/>
        <dbReference type="ChEBI" id="CHEBI:57783"/>
        <dbReference type="ChEBI" id="CHEBI:58349"/>
        <dbReference type="ChEBI" id="CHEBI:77396"/>
        <dbReference type="ChEBI" id="CHEBI:83139"/>
        <dbReference type="EC" id="1.2.1.84"/>
    </reaction>
</comment>
<dbReference type="Proteomes" id="UP000051574">
    <property type="component" value="Unassembled WGS sequence"/>
</dbReference>
<feature type="non-terminal residue" evidence="3">
    <location>
        <position position="211"/>
    </location>
</feature>
<organism evidence="3 4">
    <name type="scientific">Oryctes borbonicus</name>
    <dbReference type="NCBI Taxonomy" id="1629725"/>
    <lineage>
        <taxon>Eukaryota</taxon>
        <taxon>Metazoa</taxon>
        <taxon>Ecdysozoa</taxon>
        <taxon>Arthropoda</taxon>
        <taxon>Hexapoda</taxon>
        <taxon>Insecta</taxon>
        <taxon>Pterygota</taxon>
        <taxon>Neoptera</taxon>
        <taxon>Endopterygota</taxon>
        <taxon>Coleoptera</taxon>
        <taxon>Polyphaga</taxon>
        <taxon>Scarabaeiformia</taxon>
        <taxon>Scarabaeidae</taxon>
        <taxon>Dynastinae</taxon>
        <taxon>Oryctes</taxon>
    </lineage>
</organism>
<dbReference type="InterPro" id="IPR036291">
    <property type="entry name" value="NAD(P)-bd_dom_sf"/>
</dbReference>
<evidence type="ECO:0000313" key="4">
    <source>
        <dbReference type="Proteomes" id="UP000051574"/>
    </source>
</evidence>
<dbReference type="OrthoDB" id="429813at2759"/>
<evidence type="ECO:0000256" key="1">
    <source>
        <dbReference type="RuleBase" id="RU363097"/>
    </source>
</evidence>
<accession>A0A0T6B5H6</accession>
<dbReference type="EMBL" id="LJIG01009751">
    <property type="protein sequence ID" value="KRT82453.1"/>
    <property type="molecule type" value="Genomic_DNA"/>
</dbReference>
<sequence>MPEISKIEELPDRIYNNYNDATFFITGGTGFLGKVIIERLLRMFDVKRIYVLIRTKKDKSTDVRLTEVFANPLFDSVRQLKGDQIFDKCTVVSGDITKDNLDISKEDREILKKEIEYVIHGAATVRFDEVLKRALLINTKGVFSMIQLAKEMENLKLFCHISTSFCHPDQKVLREEFYRSKYHVEKLISLPDLLEDDAIDALSKSLMEGVP</sequence>
<protein>
    <recommendedName>
        <fullName evidence="1">Fatty acyl-CoA reductase</fullName>
        <ecNumber evidence="1">1.2.1.84</ecNumber>
    </recommendedName>
</protein>
<name>A0A0T6B5H6_9SCAR</name>
<evidence type="ECO:0000313" key="3">
    <source>
        <dbReference type="EMBL" id="KRT82453.1"/>
    </source>
</evidence>
<keyword evidence="4" id="KW-1185">Reference proteome</keyword>
<comment type="function">
    <text evidence="1">Catalyzes the reduction of fatty acyl-CoA to fatty alcohols.</text>
</comment>
<evidence type="ECO:0000259" key="2">
    <source>
        <dbReference type="Pfam" id="PF07993"/>
    </source>
</evidence>
<dbReference type="GO" id="GO:0080019">
    <property type="term" value="F:alcohol-forming very long-chain fatty acyl-CoA reductase activity"/>
    <property type="evidence" value="ECO:0007669"/>
    <property type="project" value="InterPro"/>
</dbReference>
<dbReference type="GO" id="GO:0005777">
    <property type="term" value="C:peroxisome"/>
    <property type="evidence" value="ECO:0007669"/>
    <property type="project" value="TreeGrafter"/>
</dbReference>
<dbReference type="EC" id="1.2.1.84" evidence="1"/>
<dbReference type="InterPro" id="IPR013120">
    <property type="entry name" value="FAR_NAD-bd"/>
</dbReference>
<dbReference type="GO" id="GO:0102965">
    <property type="term" value="F:alcohol-forming long-chain fatty acyl-CoA reductase activity"/>
    <property type="evidence" value="ECO:0007669"/>
    <property type="project" value="UniProtKB-EC"/>
</dbReference>
<keyword evidence="1" id="KW-0560">Oxidoreductase</keyword>
<proteinExistence type="inferred from homology"/>
<gene>
    <name evidence="3" type="ORF">AMK59_3154</name>
</gene>
<dbReference type="AlphaFoldDB" id="A0A0T6B5H6"/>
<comment type="similarity">
    <text evidence="1">Belongs to the fatty acyl-CoA reductase family.</text>
</comment>
<keyword evidence="1" id="KW-0521">NADP</keyword>
<dbReference type="SUPFAM" id="SSF51735">
    <property type="entry name" value="NAD(P)-binding Rossmann-fold domains"/>
    <property type="match status" value="1"/>
</dbReference>
<dbReference type="Gene3D" id="3.40.50.720">
    <property type="entry name" value="NAD(P)-binding Rossmann-like Domain"/>
    <property type="match status" value="1"/>
</dbReference>
<dbReference type="InterPro" id="IPR026055">
    <property type="entry name" value="FAR"/>
</dbReference>
<dbReference type="PANTHER" id="PTHR11011:SF61">
    <property type="entry name" value="FATTY ACYL-COA REDUCTASE"/>
    <property type="match status" value="1"/>
</dbReference>
<dbReference type="PANTHER" id="PTHR11011">
    <property type="entry name" value="MALE STERILITY PROTEIN 2-RELATED"/>
    <property type="match status" value="1"/>
</dbReference>
<keyword evidence="1" id="KW-0444">Lipid biosynthesis</keyword>
<reference evidence="3 4" key="1">
    <citation type="submission" date="2015-09" db="EMBL/GenBank/DDBJ databases">
        <title>Draft genome of the scarab beetle Oryctes borbonicus.</title>
        <authorList>
            <person name="Meyer J.M."/>
            <person name="Markov G.V."/>
            <person name="Baskaran P."/>
            <person name="Herrmann M."/>
            <person name="Sommer R.J."/>
            <person name="Roedelsperger C."/>
        </authorList>
    </citation>
    <scope>NUCLEOTIDE SEQUENCE [LARGE SCALE GENOMIC DNA]</scope>
    <source>
        <strain evidence="3">OB123</strain>
        <tissue evidence="3">Whole animal</tissue>
    </source>
</reference>
<feature type="domain" description="Thioester reductase (TE)" evidence="2">
    <location>
        <begin position="25"/>
        <end position="195"/>
    </location>
</feature>
<dbReference type="GO" id="GO:0035336">
    <property type="term" value="P:long-chain fatty-acyl-CoA metabolic process"/>
    <property type="evidence" value="ECO:0007669"/>
    <property type="project" value="TreeGrafter"/>
</dbReference>
<dbReference type="Pfam" id="PF07993">
    <property type="entry name" value="NAD_binding_4"/>
    <property type="match status" value="1"/>
</dbReference>